<feature type="region of interest" description="Disordered" evidence="1">
    <location>
        <begin position="651"/>
        <end position="692"/>
    </location>
</feature>
<dbReference type="KEGG" id="mbr:MONBRDRAFT_30331"/>
<keyword evidence="2" id="KW-0732">Signal</keyword>
<evidence type="ECO:0000313" key="4">
    <source>
        <dbReference type="Proteomes" id="UP000001357"/>
    </source>
</evidence>
<feature type="region of interest" description="Disordered" evidence="1">
    <location>
        <begin position="863"/>
        <end position="886"/>
    </location>
</feature>
<sequence>MPQAIRFALSVAALVASSVATEFQAQSPLPKPQRHLVPSACCTKWRSVATALNLSRIHLPEWLWPKLQLSMQTITPVRSRDSRQHWSSFAFEPEPLCLPEDASCLGHYTKLLPILACRPAVIRLLINAEACAAYVTDAPAFEKEMTVSTRAARLHDVLYAHGRMQQQKLLLAAEKSSKQARPLADKKQVDVYLKAVMRLLGQLQQQQALPDLELGHLTVLERLIIELKSHRPHLEASQLCSLVPLVCLSDDDETPNIPTHEKEKKNRANRRLRQARHTPSPLLKLKLLLLPLPLALPLRECKSQRYQQLPRPGPPTRQLLPPSRQRLPSAMLARRQDGVCVGMPAGSAFLPRTHQRKPVSPIVKKHMQAIFLTAREALKCPGGTLLPCRNTPHSMADYFHDPQGEARVARPKPIRSVQERRKQQQSFVDIVLEEPPLAAPPRANKTGRTSKTRAASSKTTGLRHAPTGSTSTGGSGRAGRGMVFVPEEDPRAAARRQKAWAARIKGARSTIDNRVPDAMTKNPIGRRRHGLEKPVRRAPAPRENAASERRLQTRREAQEADLRHERAAVQPRRPHSISRAKQDVSDASGADSDGERLDSAVQRAEALLEASQAPNADATGPSLSASQHDLGLTQRVNLVDQEDAAGETIRAWASGPDDEDDGHDKSFEQDAAASESASHDWASHSDADTDFKGTATFRRPIDQDEDQSAADYHAHRVGEGTLDGGATLTRPGTAWKPETSRAAASGERWASPKANMSGNFAADVVEDAPALTSRSASLLARAERLRQRRQRQDLDADAEAEDARSKALRGMDLLQDVSQDLAWQGAATEGAIVEVMNSHYRRNKHHLDSATLERQLQRLASDLRITWQPPPPATKLASVSLGDGAD</sequence>
<organism evidence="3 4">
    <name type="scientific">Monosiga brevicollis</name>
    <name type="common">Choanoflagellate</name>
    <dbReference type="NCBI Taxonomy" id="81824"/>
    <lineage>
        <taxon>Eukaryota</taxon>
        <taxon>Choanoflagellata</taxon>
        <taxon>Craspedida</taxon>
        <taxon>Salpingoecidae</taxon>
        <taxon>Monosiga</taxon>
    </lineage>
</organism>
<dbReference type="RefSeq" id="XP_001750849.1">
    <property type="nucleotide sequence ID" value="XM_001750797.1"/>
</dbReference>
<evidence type="ECO:0000256" key="2">
    <source>
        <dbReference type="SAM" id="SignalP"/>
    </source>
</evidence>
<feature type="compositionally biased region" description="Basic and acidic residues" evidence="1">
    <location>
        <begin position="677"/>
        <end position="691"/>
    </location>
</feature>
<gene>
    <name evidence="3" type="ORF">MONBRDRAFT_30331</name>
</gene>
<feature type="region of interest" description="Disordered" evidence="1">
    <location>
        <begin position="511"/>
        <end position="598"/>
    </location>
</feature>
<dbReference type="AlphaFoldDB" id="A9VDN4"/>
<name>A9VDN4_MONBE</name>
<feature type="chain" id="PRO_5002743022" evidence="2">
    <location>
        <begin position="21"/>
        <end position="886"/>
    </location>
</feature>
<keyword evidence="4" id="KW-1185">Reference proteome</keyword>
<reference evidence="3 4" key="1">
    <citation type="journal article" date="2008" name="Nature">
        <title>The genome of the choanoflagellate Monosiga brevicollis and the origin of metazoans.</title>
        <authorList>
            <consortium name="JGI Sequencing"/>
            <person name="King N."/>
            <person name="Westbrook M.J."/>
            <person name="Young S.L."/>
            <person name="Kuo A."/>
            <person name="Abedin M."/>
            <person name="Chapman J."/>
            <person name="Fairclough S."/>
            <person name="Hellsten U."/>
            <person name="Isogai Y."/>
            <person name="Letunic I."/>
            <person name="Marr M."/>
            <person name="Pincus D."/>
            <person name="Putnam N."/>
            <person name="Rokas A."/>
            <person name="Wright K.J."/>
            <person name="Zuzow R."/>
            <person name="Dirks W."/>
            <person name="Good M."/>
            <person name="Goodstein D."/>
            <person name="Lemons D."/>
            <person name="Li W."/>
            <person name="Lyons J.B."/>
            <person name="Morris A."/>
            <person name="Nichols S."/>
            <person name="Richter D.J."/>
            <person name="Salamov A."/>
            <person name="Bork P."/>
            <person name="Lim W.A."/>
            <person name="Manning G."/>
            <person name="Miller W.T."/>
            <person name="McGinnis W."/>
            <person name="Shapiro H."/>
            <person name="Tjian R."/>
            <person name="Grigoriev I.V."/>
            <person name="Rokhsar D."/>
        </authorList>
    </citation>
    <scope>NUCLEOTIDE SEQUENCE [LARGE SCALE GENOMIC DNA]</scope>
    <source>
        <strain evidence="4">MX1 / ATCC 50154</strain>
    </source>
</reference>
<evidence type="ECO:0000256" key="1">
    <source>
        <dbReference type="SAM" id="MobiDB-lite"/>
    </source>
</evidence>
<proteinExistence type="predicted"/>
<feature type="compositionally biased region" description="Basic and acidic residues" evidence="1">
    <location>
        <begin position="545"/>
        <end position="567"/>
    </location>
</feature>
<dbReference type="InParanoid" id="A9VDN4"/>
<dbReference type="GeneID" id="5896109"/>
<feature type="region of interest" description="Disordered" evidence="1">
    <location>
        <begin position="434"/>
        <end position="480"/>
    </location>
</feature>
<feature type="region of interest" description="Disordered" evidence="1">
    <location>
        <begin position="253"/>
        <end position="273"/>
    </location>
</feature>
<dbReference type="Proteomes" id="UP000001357">
    <property type="component" value="Unassembled WGS sequence"/>
</dbReference>
<feature type="signal peptide" evidence="2">
    <location>
        <begin position="1"/>
        <end position="20"/>
    </location>
</feature>
<protein>
    <submittedName>
        <fullName evidence="3">Uncharacterized protein</fullName>
    </submittedName>
</protein>
<evidence type="ECO:0000313" key="3">
    <source>
        <dbReference type="EMBL" id="EDQ84353.1"/>
    </source>
</evidence>
<feature type="region of interest" description="Disordered" evidence="1">
    <location>
        <begin position="717"/>
        <end position="753"/>
    </location>
</feature>
<accession>A9VDN4</accession>
<dbReference type="EMBL" id="CH991589">
    <property type="protein sequence ID" value="EDQ84353.1"/>
    <property type="molecule type" value="Genomic_DNA"/>
</dbReference>